<feature type="non-terminal residue" evidence="2">
    <location>
        <position position="34"/>
    </location>
</feature>
<dbReference type="EMBL" id="QLSZ01000016">
    <property type="protein sequence ID" value="RAR69307.1"/>
    <property type="molecule type" value="Genomic_DNA"/>
</dbReference>
<evidence type="ECO:0000259" key="1">
    <source>
        <dbReference type="Pfam" id="PF03721"/>
    </source>
</evidence>
<dbReference type="InterPro" id="IPR001732">
    <property type="entry name" value="UDP-Glc/GDP-Man_DH_N"/>
</dbReference>
<dbReference type="Proteomes" id="UP000248840">
    <property type="component" value="Unassembled WGS sequence"/>
</dbReference>
<dbReference type="Gene3D" id="3.40.50.720">
    <property type="entry name" value="NAD(P)-binding Rossmann-like Domain"/>
    <property type="match status" value="1"/>
</dbReference>
<organism evidence="2 3">
    <name type="scientific">Flavobacterium aciduliphilum</name>
    <dbReference type="NCBI Taxonomy" id="1101402"/>
    <lineage>
        <taxon>Bacteria</taxon>
        <taxon>Pseudomonadati</taxon>
        <taxon>Bacteroidota</taxon>
        <taxon>Flavobacteriia</taxon>
        <taxon>Flavobacteriales</taxon>
        <taxon>Flavobacteriaceae</taxon>
        <taxon>Flavobacterium</taxon>
    </lineage>
</organism>
<dbReference type="OrthoDB" id="9803238at2"/>
<proteinExistence type="predicted"/>
<evidence type="ECO:0000313" key="3">
    <source>
        <dbReference type="Proteomes" id="UP000248840"/>
    </source>
</evidence>
<sequence>MKLKIGVIGLGYVGLPLARLFATQYDVVGFDING</sequence>
<dbReference type="AlphaFoldDB" id="A0A328Y8X7"/>
<evidence type="ECO:0000313" key="2">
    <source>
        <dbReference type="EMBL" id="RAR69307.1"/>
    </source>
</evidence>
<name>A0A328Y8X7_9FLAO</name>
<dbReference type="GO" id="GO:0051287">
    <property type="term" value="F:NAD binding"/>
    <property type="evidence" value="ECO:0007669"/>
    <property type="project" value="InterPro"/>
</dbReference>
<reference evidence="2 3" key="1">
    <citation type="submission" date="2018-06" db="EMBL/GenBank/DDBJ databases">
        <title>Genomic Encyclopedia of Archaeal and Bacterial Type Strains, Phase II (KMG-II): from individual species to whole genera.</title>
        <authorList>
            <person name="Goeker M."/>
        </authorList>
    </citation>
    <scope>NUCLEOTIDE SEQUENCE [LARGE SCALE GENOMIC DNA]</scope>
    <source>
        <strain evidence="2 3">DSM 25663</strain>
    </source>
</reference>
<comment type="caution">
    <text evidence="2">The sequence shown here is derived from an EMBL/GenBank/DDBJ whole genome shotgun (WGS) entry which is preliminary data.</text>
</comment>
<accession>A0A328Y8X7</accession>
<dbReference type="Pfam" id="PF03721">
    <property type="entry name" value="UDPG_MGDP_dh_N"/>
    <property type="match status" value="1"/>
</dbReference>
<keyword evidence="3" id="KW-1185">Reference proteome</keyword>
<protein>
    <submittedName>
        <fullName evidence="2">UDP-glucose/GDP-mannose dehydrogenase family protein</fullName>
    </submittedName>
</protein>
<dbReference type="SUPFAM" id="SSF51735">
    <property type="entry name" value="NAD(P)-binding Rossmann-fold domains"/>
    <property type="match status" value="1"/>
</dbReference>
<gene>
    <name evidence="2" type="ORF">CLV55_11628</name>
</gene>
<feature type="domain" description="UDP-glucose/GDP-mannose dehydrogenase N-terminal" evidence="1">
    <location>
        <begin position="4"/>
        <end position="33"/>
    </location>
</feature>
<dbReference type="InterPro" id="IPR036291">
    <property type="entry name" value="NAD(P)-bd_dom_sf"/>
</dbReference>
<dbReference type="GO" id="GO:0016616">
    <property type="term" value="F:oxidoreductase activity, acting on the CH-OH group of donors, NAD or NADP as acceptor"/>
    <property type="evidence" value="ECO:0007669"/>
    <property type="project" value="InterPro"/>
</dbReference>